<dbReference type="PROSITE" id="PS50110">
    <property type="entry name" value="RESPONSE_REGULATORY"/>
    <property type="match status" value="1"/>
</dbReference>
<dbReference type="PANTHER" id="PTHR43384">
    <property type="entry name" value="SEPTUM SITE-DETERMINING PROTEIN MIND HOMOLOG, CHLOROPLASTIC-RELATED"/>
    <property type="match status" value="1"/>
</dbReference>
<evidence type="ECO:0000313" key="5">
    <source>
        <dbReference type="EMBL" id="XBH03639.1"/>
    </source>
</evidence>
<keyword evidence="1" id="KW-0547">Nucleotide-binding</keyword>
<dbReference type="InterPro" id="IPR050625">
    <property type="entry name" value="ParA/MinD_ATPase"/>
</dbReference>
<reference evidence="5" key="1">
    <citation type="submission" date="2024-05" db="EMBL/GenBank/DDBJ databases">
        <title>Planctomycetes of the genus Singulisphaera possess chitinolytic capabilities.</title>
        <authorList>
            <person name="Ivanova A."/>
        </authorList>
    </citation>
    <scope>NUCLEOTIDE SEQUENCE</scope>
    <source>
        <strain evidence="5">Ch08T</strain>
    </source>
</reference>
<dbReference type="GO" id="GO:0009898">
    <property type="term" value="C:cytoplasmic side of plasma membrane"/>
    <property type="evidence" value="ECO:0007669"/>
    <property type="project" value="TreeGrafter"/>
</dbReference>
<dbReference type="GO" id="GO:0016887">
    <property type="term" value="F:ATP hydrolysis activity"/>
    <property type="evidence" value="ECO:0007669"/>
    <property type="project" value="TreeGrafter"/>
</dbReference>
<dbReference type="GO" id="GO:0000160">
    <property type="term" value="P:phosphorelay signal transduction system"/>
    <property type="evidence" value="ECO:0007669"/>
    <property type="project" value="InterPro"/>
</dbReference>
<dbReference type="PANTHER" id="PTHR43384:SF6">
    <property type="entry name" value="SEPTUM SITE-DETERMINING PROTEIN MIND HOMOLOG, CHLOROPLASTIC"/>
    <property type="match status" value="1"/>
</dbReference>
<dbReference type="RefSeq" id="WP_406696378.1">
    <property type="nucleotide sequence ID" value="NZ_CP155447.1"/>
</dbReference>
<dbReference type="GO" id="GO:0005829">
    <property type="term" value="C:cytosol"/>
    <property type="evidence" value="ECO:0007669"/>
    <property type="project" value="TreeGrafter"/>
</dbReference>
<evidence type="ECO:0000259" key="4">
    <source>
        <dbReference type="PROSITE" id="PS50110"/>
    </source>
</evidence>
<accession>A0AAU7CF65</accession>
<dbReference type="EMBL" id="CP155447">
    <property type="protein sequence ID" value="XBH03639.1"/>
    <property type="molecule type" value="Genomic_DNA"/>
</dbReference>
<evidence type="ECO:0000256" key="3">
    <source>
        <dbReference type="PROSITE-ProRule" id="PRU00169"/>
    </source>
</evidence>
<evidence type="ECO:0000256" key="1">
    <source>
        <dbReference type="ARBA" id="ARBA00022741"/>
    </source>
</evidence>
<dbReference type="InterPro" id="IPR011006">
    <property type="entry name" value="CheY-like_superfamily"/>
</dbReference>
<dbReference type="InterPro" id="IPR001789">
    <property type="entry name" value="Sig_transdc_resp-reg_receiver"/>
</dbReference>
<keyword evidence="2" id="KW-0067">ATP-binding</keyword>
<dbReference type="GO" id="GO:0051782">
    <property type="term" value="P:negative regulation of cell division"/>
    <property type="evidence" value="ECO:0007669"/>
    <property type="project" value="TreeGrafter"/>
</dbReference>
<comment type="caution">
    <text evidence="3">Lacks conserved residue(s) required for the propagation of feature annotation.</text>
</comment>
<evidence type="ECO:0000256" key="2">
    <source>
        <dbReference type="ARBA" id="ARBA00022840"/>
    </source>
</evidence>
<dbReference type="GO" id="GO:0005524">
    <property type="term" value="F:ATP binding"/>
    <property type="evidence" value="ECO:0007669"/>
    <property type="project" value="UniProtKB-KW"/>
</dbReference>
<name>A0AAU7CF65_9BACT</name>
<organism evidence="5">
    <name type="scientific">Singulisphaera sp. Ch08</name>
    <dbReference type="NCBI Taxonomy" id="3120278"/>
    <lineage>
        <taxon>Bacteria</taxon>
        <taxon>Pseudomonadati</taxon>
        <taxon>Planctomycetota</taxon>
        <taxon>Planctomycetia</taxon>
        <taxon>Isosphaerales</taxon>
        <taxon>Isosphaeraceae</taxon>
        <taxon>Singulisphaera</taxon>
    </lineage>
</organism>
<proteinExistence type="predicted"/>
<dbReference type="Gene3D" id="3.40.50.2300">
    <property type="match status" value="1"/>
</dbReference>
<feature type="domain" description="Response regulatory" evidence="4">
    <location>
        <begin position="6"/>
        <end position="122"/>
    </location>
</feature>
<dbReference type="SUPFAM" id="SSF52540">
    <property type="entry name" value="P-loop containing nucleoside triphosphate hydrolases"/>
    <property type="match status" value="1"/>
</dbReference>
<protein>
    <recommendedName>
        <fullName evidence="4">Response regulatory domain-containing protein</fullName>
    </recommendedName>
</protein>
<gene>
    <name evidence="5" type="ORF">V5E97_35845</name>
</gene>
<dbReference type="AlphaFoldDB" id="A0AAU7CF65"/>
<dbReference type="SUPFAM" id="SSF52172">
    <property type="entry name" value="CheY-like"/>
    <property type="match status" value="1"/>
</dbReference>
<dbReference type="InterPro" id="IPR027417">
    <property type="entry name" value="P-loop_NTPase"/>
</dbReference>
<sequence>MKDAIRIILIDPIDESRLTLLRVISGVSELWLAEVCGAYQGAAKRVAEINPDVAIVVMDADSELAFDLIQQILQHSPDVVVLPASKQHDTSVILRVIRAGVREFLTLPTRSEELLESINRIATPKAAKAEAGDRGPQLITVTAAAGGVGCTSLAVNLATTLAKASAHETILVDFDLMFGSIDACLDLVTDNTLQGIVQSVDRLDQTLLKRSLTRHSSGLYCSRTRPQWRSRPRSTRRPCAGC</sequence>
<dbReference type="Gene3D" id="3.40.50.300">
    <property type="entry name" value="P-loop containing nucleotide triphosphate hydrolases"/>
    <property type="match status" value="1"/>
</dbReference>